<dbReference type="Pfam" id="PF04865">
    <property type="entry name" value="Baseplate_J"/>
    <property type="match status" value="1"/>
</dbReference>
<dbReference type="PANTHER" id="PTHR37829">
    <property type="entry name" value="PHAGE-LIKE ELEMENT PBSX PROTEIN XKDT"/>
    <property type="match status" value="1"/>
</dbReference>
<dbReference type="InterPro" id="IPR052399">
    <property type="entry name" value="Phage_Baseplate_Assmbl_Protein"/>
</dbReference>
<gene>
    <name evidence="2" type="ORF">FHU40_004386</name>
</gene>
<dbReference type="PANTHER" id="PTHR37829:SF3">
    <property type="entry name" value="PROTEIN JAYE-RELATED"/>
    <property type="match status" value="1"/>
</dbReference>
<dbReference type="EMBL" id="JACHWR010000003">
    <property type="protein sequence ID" value="MBB3044549.1"/>
    <property type="molecule type" value="Genomic_DNA"/>
</dbReference>
<protein>
    <recommendedName>
        <fullName evidence="1">Baseplate protein J-like barrel domain-containing protein</fullName>
    </recommendedName>
</protein>
<dbReference type="RefSeq" id="WP_183594422.1">
    <property type="nucleotide sequence ID" value="NZ_JACHWR010000003.1"/>
</dbReference>
<evidence type="ECO:0000313" key="3">
    <source>
        <dbReference type="Proteomes" id="UP000589626"/>
    </source>
</evidence>
<feature type="domain" description="Baseplate protein J-like barrel" evidence="1">
    <location>
        <begin position="173"/>
        <end position="258"/>
    </location>
</feature>
<evidence type="ECO:0000313" key="2">
    <source>
        <dbReference type="EMBL" id="MBB3044549.1"/>
    </source>
</evidence>
<organism evidence="2 3">
    <name type="scientific">Nocardioides soli</name>
    <dbReference type="NCBI Taxonomy" id="1036020"/>
    <lineage>
        <taxon>Bacteria</taxon>
        <taxon>Bacillati</taxon>
        <taxon>Actinomycetota</taxon>
        <taxon>Actinomycetes</taxon>
        <taxon>Propionibacteriales</taxon>
        <taxon>Nocardioidaceae</taxon>
        <taxon>Nocardioides</taxon>
    </lineage>
</organism>
<evidence type="ECO:0000259" key="1">
    <source>
        <dbReference type="Pfam" id="PF04865"/>
    </source>
</evidence>
<sequence length="540" mass="56317">MNVDTVTLVHRPYGDLVDDILTSVVGGVVNEKILFDLKILTYPLAEPSSGIRGITGTAGGQPRTFLLHIDFEFRAATNVVIWLDDGTLPDDDTAFYVDYFRVDSRSPLSDINVGSVTRTLTEAVGREVATVYEQINLAYLSAFVDTATGQSLDYVVAIFGITRKTAEFAEGLVTFFRAEGLDGNITIAAGTGLATTTGSVLFVTTQPRTLQRGQVRIDVPVRADVGFAGDPGLVAAGTITEMTQPVAGIARVSNLDPTLRAAADETDDELRARAQAVLRGLGKATLAALDRVIREGRGTPVEFFDPNSPPANRAEPGTVTVVVDAEPERLPSLVDQVHQTRAAGVLATLVARYVFITPRVHVTITADLSDPGQEQVRRDVVAALQAYVDGLTRGDPADGATMLTAIKAVPDVLDATAIVDVVVARADLTGADGDDALLDALVQAAVLTPPPATPGDTSVLRAALAAAVDAAGSPAPSGARVPDRSLLVSTAEGRAGQPASDADIEAGEFRVSATVAGESWWIALAMTPGDVGTEVGGAEG</sequence>
<dbReference type="AlphaFoldDB" id="A0A7W4W099"/>
<dbReference type="Proteomes" id="UP000589626">
    <property type="component" value="Unassembled WGS sequence"/>
</dbReference>
<dbReference type="InterPro" id="IPR006949">
    <property type="entry name" value="Barrel_Baseplate_J-like"/>
</dbReference>
<proteinExistence type="predicted"/>
<name>A0A7W4W099_9ACTN</name>
<comment type="caution">
    <text evidence="2">The sequence shown here is derived from an EMBL/GenBank/DDBJ whole genome shotgun (WGS) entry which is preliminary data.</text>
</comment>
<accession>A0A7W4W099</accession>
<reference evidence="2 3" key="1">
    <citation type="submission" date="2020-08" db="EMBL/GenBank/DDBJ databases">
        <title>Sequencing the genomes of 1000 actinobacteria strains.</title>
        <authorList>
            <person name="Klenk H.-P."/>
        </authorList>
    </citation>
    <scope>NUCLEOTIDE SEQUENCE [LARGE SCALE GENOMIC DNA]</scope>
    <source>
        <strain evidence="2 3">DSM 105498</strain>
    </source>
</reference>
<keyword evidence="3" id="KW-1185">Reference proteome</keyword>